<dbReference type="NCBIfam" id="TIGR00254">
    <property type="entry name" value="GGDEF"/>
    <property type="match status" value="1"/>
</dbReference>
<dbReference type="PATRIC" id="fig|1440762.4.peg.699"/>
<dbReference type="PROSITE" id="PS50887">
    <property type="entry name" value="GGDEF"/>
    <property type="match status" value="1"/>
</dbReference>
<dbReference type="Gene3D" id="3.30.450.20">
    <property type="entry name" value="PAS domain"/>
    <property type="match status" value="2"/>
</dbReference>
<dbReference type="SUPFAM" id="SSF55073">
    <property type="entry name" value="Nucleotide cyclase"/>
    <property type="match status" value="1"/>
</dbReference>
<dbReference type="SUPFAM" id="SSF55785">
    <property type="entry name" value="PYP-like sensor domain (PAS domain)"/>
    <property type="match status" value="2"/>
</dbReference>
<dbReference type="SMART" id="SM00267">
    <property type="entry name" value="GGDEF"/>
    <property type="match status" value="1"/>
</dbReference>
<dbReference type="RefSeq" id="WP_046971102.1">
    <property type="nucleotide sequence ID" value="NZ_JPLA01000015.1"/>
</dbReference>
<dbReference type="InterPro" id="IPR029787">
    <property type="entry name" value="Nucleotide_cyclase"/>
</dbReference>
<dbReference type="SMART" id="SM00052">
    <property type="entry name" value="EAL"/>
    <property type="match status" value="1"/>
</dbReference>
<name>A0A0G9H4P0_9GAMM</name>
<dbReference type="PANTHER" id="PTHR44757">
    <property type="entry name" value="DIGUANYLATE CYCLASE DGCP"/>
    <property type="match status" value="1"/>
</dbReference>
<dbReference type="Gene3D" id="3.20.20.450">
    <property type="entry name" value="EAL domain"/>
    <property type="match status" value="1"/>
</dbReference>
<sequence length="916" mass="101532">MDLIRSTSPRPLSRRLRPLAYGLVAVIGLILMLTWGALQVQVTLAGFLNGESVWSKAQKQAVVDLLGYAQSGDAARLAAFRRNYELLSSDGWARDAIASGHYDRKLIHEAFQRGKILPQAEPGMIFMLRCCTDVQHMHEAVSLWRAADGPLGQLDGVAKELSEAYARGQPEPAWLQWQLDRINGLNNDLEPLTNGFSLEVAQGAIWLGRVLFAAVFLTACIASLLWLRMAQRILLRIRGTEERYSTLFNSAADAILMVDDESGRILEANRTAMQWTGRDVDKLTGEALSTFFTPLLHRADGAVTGELRMADGELRPVEMRSSVTHWGSQSVRQSILRDITERVNLEQQRRIASEALASIAEGVIIAEADRRVTRVNAAHIRMTGFTVQALQGLRFDDLRCLADGSPLPNSVWDVIEAEGNWVGEVRSRRMDGTSYPELLSISAIRNPEGEVQHYVAVINNISTAKANEQRLQYMAAHDTLTGLPNRAEFERRCVQAVTTAERERGMAAVIFIDLDAFKAVNDSYTHAIGDHLLVKVAERVVYELGDHGVAGRIGGDEFTVLLSDLHSREQASALAGRLLTVLSTPFAVGDYELALSASIGIACFPLDGTDVPTLITNADAAMYAAKTEERNAFRFYSPRMQADARRRIALASELRKALSENEFRLMYQPTVEMRTGRIVAVEALLRWYHPQRGLIAPGEFIPMAEKLGLIRRIDQWVLQAACEQMSAWDKAGLPPLRMAVNVSANWFGQANFVDEIRMLLEARRLAPERLMLEITEGAILRLGEEMERTLHALHSLGVGVAIDDFGTGYSSMSYLKLRAIDYLKIDQSFVAGLPDDVSDGAIVESMLTLCRRLDISPIAEGIETEEQHRFLLRAGCTEGQGFLYSRPVEPNVIAQLLSPGRRQGNSHLRLVPPEAG</sequence>
<dbReference type="PROSITE" id="PS50112">
    <property type="entry name" value="PAS"/>
    <property type="match status" value="1"/>
</dbReference>
<dbReference type="InterPro" id="IPR001610">
    <property type="entry name" value="PAC"/>
</dbReference>
<gene>
    <name evidence="6" type="ORF">Y882_06685</name>
</gene>
<dbReference type="Pfam" id="PF13426">
    <property type="entry name" value="PAS_9"/>
    <property type="match status" value="1"/>
</dbReference>
<dbReference type="CDD" id="cd00130">
    <property type="entry name" value="PAS"/>
    <property type="match status" value="2"/>
</dbReference>
<dbReference type="InterPro" id="IPR001633">
    <property type="entry name" value="EAL_dom"/>
</dbReference>
<evidence type="ECO:0000313" key="7">
    <source>
        <dbReference type="Proteomes" id="UP000035481"/>
    </source>
</evidence>
<dbReference type="Pfam" id="PF00990">
    <property type="entry name" value="GGDEF"/>
    <property type="match status" value="1"/>
</dbReference>
<dbReference type="InterPro" id="IPR000014">
    <property type="entry name" value="PAS"/>
</dbReference>
<dbReference type="InterPro" id="IPR000160">
    <property type="entry name" value="GGDEF_dom"/>
</dbReference>
<feature type="transmembrane region" description="Helical" evidence="1">
    <location>
        <begin position="206"/>
        <end position="227"/>
    </location>
</feature>
<evidence type="ECO:0000256" key="1">
    <source>
        <dbReference type="SAM" id="Phobius"/>
    </source>
</evidence>
<dbReference type="Proteomes" id="UP000035481">
    <property type="component" value="Unassembled WGS sequence"/>
</dbReference>
<evidence type="ECO:0000313" key="6">
    <source>
        <dbReference type="EMBL" id="KLD64548.1"/>
    </source>
</evidence>
<keyword evidence="1" id="KW-0472">Membrane</keyword>
<keyword evidence="1" id="KW-1133">Transmembrane helix</keyword>
<dbReference type="InterPro" id="IPR035965">
    <property type="entry name" value="PAS-like_dom_sf"/>
</dbReference>
<dbReference type="PROSITE" id="PS50883">
    <property type="entry name" value="EAL"/>
    <property type="match status" value="1"/>
</dbReference>
<dbReference type="InterPro" id="IPR043128">
    <property type="entry name" value="Rev_trsase/Diguanyl_cyclase"/>
</dbReference>
<dbReference type="Pfam" id="PF13188">
    <property type="entry name" value="PAS_8"/>
    <property type="match status" value="1"/>
</dbReference>
<evidence type="ECO:0000259" key="3">
    <source>
        <dbReference type="PROSITE" id="PS50113"/>
    </source>
</evidence>
<evidence type="ECO:0000259" key="5">
    <source>
        <dbReference type="PROSITE" id="PS50887"/>
    </source>
</evidence>
<dbReference type="EMBL" id="JPLA01000015">
    <property type="protein sequence ID" value="KLD64548.1"/>
    <property type="molecule type" value="Genomic_DNA"/>
</dbReference>
<dbReference type="CDD" id="cd01949">
    <property type="entry name" value="GGDEF"/>
    <property type="match status" value="1"/>
</dbReference>
<feature type="transmembrane region" description="Helical" evidence="1">
    <location>
        <begin position="20"/>
        <end position="38"/>
    </location>
</feature>
<keyword evidence="1" id="KW-0812">Transmembrane</keyword>
<accession>A0A0G9H4P0</accession>
<dbReference type="SMART" id="SM00086">
    <property type="entry name" value="PAC"/>
    <property type="match status" value="2"/>
</dbReference>
<dbReference type="PANTHER" id="PTHR44757:SF2">
    <property type="entry name" value="BIOFILM ARCHITECTURE MAINTENANCE PROTEIN MBAA"/>
    <property type="match status" value="1"/>
</dbReference>
<dbReference type="PROSITE" id="PS50113">
    <property type="entry name" value="PAC"/>
    <property type="match status" value="1"/>
</dbReference>
<dbReference type="AlphaFoldDB" id="A0A0G9H4P0"/>
<proteinExistence type="predicted"/>
<reference evidence="6 7" key="1">
    <citation type="journal article" date="2015" name="Antonie Van Leeuwenhoek">
        <title>A phylogenomic and molecular marker based taxonomic framework for the order Xanthomonadales: proposal to transfer the families Algiphilaceae and Solimonadaceae to the order Nevskiales ord. nov. and to create a new family within the order Xanthomonadales, the family Rhodanobacteraceae fam. nov., containing the genus Rhodanobacter and its closest relatives.</title>
        <authorList>
            <person name="Naushad S."/>
            <person name="Adeolu M."/>
            <person name="Wong S."/>
            <person name="Sohail M."/>
            <person name="Schellhorn H.E."/>
            <person name="Gupta R.S."/>
        </authorList>
    </citation>
    <scope>NUCLEOTIDE SEQUENCE [LARGE SCALE GENOMIC DNA]</scope>
    <source>
        <strain evidence="6 7">DSM 16301</strain>
    </source>
</reference>
<protein>
    <submittedName>
        <fullName evidence="6">Diguanylate cyclase</fullName>
    </submittedName>
</protein>
<dbReference type="InterPro" id="IPR000700">
    <property type="entry name" value="PAS-assoc_C"/>
</dbReference>
<organism evidence="6 7">
    <name type="scientific">Dyella japonica DSM 16301</name>
    <dbReference type="NCBI Taxonomy" id="1440762"/>
    <lineage>
        <taxon>Bacteria</taxon>
        <taxon>Pseudomonadati</taxon>
        <taxon>Pseudomonadota</taxon>
        <taxon>Gammaproteobacteria</taxon>
        <taxon>Lysobacterales</taxon>
        <taxon>Rhodanobacteraceae</taxon>
        <taxon>Dyella</taxon>
    </lineage>
</organism>
<dbReference type="Pfam" id="PF00563">
    <property type="entry name" value="EAL"/>
    <property type="match status" value="1"/>
</dbReference>
<dbReference type="CDD" id="cd01948">
    <property type="entry name" value="EAL"/>
    <property type="match status" value="1"/>
</dbReference>
<feature type="domain" description="PAC" evidence="3">
    <location>
        <begin position="421"/>
        <end position="473"/>
    </location>
</feature>
<feature type="domain" description="PAS" evidence="2">
    <location>
        <begin position="240"/>
        <end position="300"/>
    </location>
</feature>
<dbReference type="Gene3D" id="3.30.70.270">
    <property type="match status" value="1"/>
</dbReference>
<dbReference type="InterPro" id="IPR035919">
    <property type="entry name" value="EAL_sf"/>
</dbReference>
<dbReference type="NCBIfam" id="TIGR00229">
    <property type="entry name" value="sensory_box"/>
    <property type="match status" value="2"/>
</dbReference>
<dbReference type="SMART" id="SM00091">
    <property type="entry name" value="PAS"/>
    <property type="match status" value="2"/>
</dbReference>
<comment type="caution">
    <text evidence="6">The sequence shown here is derived from an EMBL/GenBank/DDBJ whole genome shotgun (WGS) entry which is preliminary data.</text>
</comment>
<evidence type="ECO:0000259" key="4">
    <source>
        <dbReference type="PROSITE" id="PS50883"/>
    </source>
</evidence>
<dbReference type="STRING" id="1440762.Y882_06685"/>
<dbReference type="SUPFAM" id="SSF141868">
    <property type="entry name" value="EAL domain-like"/>
    <property type="match status" value="1"/>
</dbReference>
<feature type="domain" description="GGDEF" evidence="5">
    <location>
        <begin position="505"/>
        <end position="638"/>
    </location>
</feature>
<feature type="domain" description="EAL" evidence="4">
    <location>
        <begin position="647"/>
        <end position="901"/>
    </location>
</feature>
<evidence type="ECO:0000259" key="2">
    <source>
        <dbReference type="PROSITE" id="PS50112"/>
    </source>
</evidence>
<dbReference type="InterPro" id="IPR052155">
    <property type="entry name" value="Biofilm_reg_signaling"/>
</dbReference>